<sequence length="190" mass="21330">MELTTVIVLVVLGVALLYAIMLYNQLVSVKHAVSQAWSNIDVLLRQRHDELPKLVEACRRYMQHESQTLERVIAARSAVASARADEDVKGVGRAESVLRAGLGQLFALAENYPELKANESFQHLHERISGLENGIADRRELYNAAVNINNVRIEQFPEVLLARLFGFKSAELLQFSDEEKADVDVRALFS</sequence>
<dbReference type="Proteomes" id="UP000242847">
    <property type="component" value="Unassembled WGS sequence"/>
</dbReference>
<dbReference type="SUPFAM" id="SSF140478">
    <property type="entry name" value="LemA-like"/>
    <property type="match status" value="1"/>
</dbReference>
<reference evidence="7 8" key="1">
    <citation type="submission" date="2017-01" db="EMBL/GenBank/DDBJ databases">
        <title>Draft genome sequence of Pseudomonas pachastrellae type strain CCUG 46540T from a deep sea.</title>
        <authorList>
            <person name="Gomila M."/>
            <person name="Mulet M."/>
            <person name="Lalucat J."/>
            <person name="Garcia-Valdes E."/>
        </authorList>
    </citation>
    <scope>NUCLEOTIDE SEQUENCE [LARGE SCALE GENOMIC DNA]</scope>
    <source>
        <strain evidence="7 8">CCUG 46540</strain>
    </source>
</reference>
<evidence type="ECO:0000256" key="6">
    <source>
        <dbReference type="SAM" id="Phobius"/>
    </source>
</evidence>
<evidence type="ECO:0000313" key="7">
    <source>
        <dbReference type="EMBL" id="ONM45727.1"/>
    </source>
</evidence>
<organism evidence="7 8">
    <name type="scientific">Halopseudomonas pachastrellae</name>
    <dbReference type="NCBI Taxonomy" id="254161"/>
    <lineage>
        <taxon>Bacteria</taxon>
        <taxon>Pseudomonadati</taxon>
        <taxon>Pseudomonadota</taxon>
        <taxon>Gammaproteobacteria</taxon>
        <taxon>Pseudomonadales</taxon>
        <taxon>Pseudomonadaceae</taxon>
        <taxon>Halopseudomonas</taxon>
    </lineage>
</organism>
<keyword evidence="4 6" id="KW-1133">Transmembrane helix</keyword>
<dbReference type="EMBL" id="MUBC01000001">
    <property type="protein sequence ID" value="ONM45727.1"/>
    <property type="molecule type" value="Genomic_DNA"/>
</dbReference>
<gene>
    <name evidence="7" type="ORF">BXT89_00035</name>
</gene>
<dbReference type="STRING" id="254161.SAMN05216256_104201"/>
<dbReference type="InterPro" id="IPR007156">
    <property type="entry name" value="MamQ_LemA"/>
</dbReference>
<dbReference type="PANTHER" id="PTHR34478:SF1">
    <property type="entry name" value="PROTEIN LEMA"/>
    <property type="match status" value="1"/>
</dbReference>
<dbReference type="InterPro" id="IPR023353">
    <property type="entry name" value="LemA-like_dom_sf"/>
</dbReference>
<accession>A0A1S8DMY5</accession>
<keyword evidence="5 6" id="KW-0472">Membrane</keyword>
<comment type="similarity">
    <text evidence="2">Belongs to the LemA family.</text>
</comment>
<proteinExistence type="inferred from homology"/>
<evidence type="ECO:0000256" key="2">
    <source>
        <dbReference type="ARBA" id="ARBA00008854"/>
    </source>
</evidence>
<dbReference type="RefSeq" id="WP_083723399.1">
    <property type="nucleotide sequence ID" value="NZ_FOUD01000004.1"/>
</dbReference>
<name>A0A1S8DMY5_9GAMM</name>
<dbReference type="Gene3D" id="1.20.1440.20">
    <property type="entry name" value="LemA-like domain"/>
    <property type="match status" value="1"/>
</dbReference>
<dbReference type="PANTHER" id="PTHR34478">
    <property type="entry name" value="PROTEIN LEMA"/>
    <property type="match status" value="1"/>
</dbReference>
<comment type="caution">
    <text evidence="7">The sequence shown here is derived from an EMBL/GenBank/DDBJ whole genome shotgun (WGS) entry which is preliminary data.</text>
</comment>
<keyword evidence="8" id="KW-1185">Reference proteome</keyword>
<feature type="transmembrane region" description="Helical" evidence="6">
    <location>
        <begin position="6"/>
        <end position="23"/>
    </location>
</feature>
<evidence type="ECO:0000256" key="3">
    <source>
        <dbReference type="ARBA" id="ARBA00022692"/>
    </source>
</evidence>
<evidence type="ECO:0000313" key="8">
    <source>
        <dbReference type="Proteomes" id="UP000242847"/>
    </source>
</evidence>
<dbReference type="GO" id="GO:0016020">
    <property type="term" value="C:membrane"/>
    <property type="evidence" value="ECO:0007669"/>
    <property type="project" value="UniProtKB-SubCell"/>
</dbReference>
<dbReference type="Pfam" id="PF04011">
    <property type="entry name" value="LemA"/>
    <property type="match status" value="1"/>
</dbReference>
<dbReference type="OrthoDB" id="9804152at2"/>
<evidence type="ECO:0000256" key="1">
    <source>
        <dbReference type="ARBA" id="ARBA00004167"/>
    </source>
</evidence>
<evidence type="ECO:0000256" key="5">
    <source>
        <dbReference type="ARBA" id="ARBA00023136"/>
    </source>
</evidence>
<dbReference type="AlphaFoldDB" id="A0A1S8DMY5"/>
<comment type="subcellular location">
    <subcellularLocation>
        <location evidence="1">Membrane</location>
        <topology evidence="1">Single-pass membrane protein</topology>
    </subcellularLocation>
</comment>
<keyword evidence="3 6" id="KW-0812">Transmembrane</keyword>
<protein>
    <submittedName>
        <fullName evidence="7">LemA family protein</fullName>
    </submittedName>
</protein>
<evidence type="ECO:0000256" key="4">
    <source>
        <dbReference type="ARBA" id="ARBA00022989"/>
    </source>
</evidence>